<evidence type="ECO:0000313" key="2">
    <source>
        <dbReference type="Proteomes" id="UP000199497"/>
    </source>
</evidence>
<dbReference type="RefSeq" id="WP_092601191.1">
    <property type="nucleotide sequence ID" value="NZ_FNJR01000006.1"/>
</dbReference>
<name>A0A1H0U4P9_9ACTN</name>
<keyword evidence="2" id="KW-1185">Reference proteome</keyword>
<reference evidence="2" key="1">
    <citation type="submission" date="2016-10" db="EMBL/GenBank/DDBJ databases">
        <authorList>
            <person name="Varghese N."/>
            <person name="Submissions S."/>
        </authorList>
    </citation>
    <scope>NUCLEOTIDE SEQUENCE [LARGE SCALE GENOMIC DNA]</scope>
    <source>
        <strain evidence="2">DSM 46732</strain>
    </source>
</reference>
<protein>
    <submittedName>
        <fullName evidence="1">Uncharacterized protein</fullName>
    </submittedName>
</protein>
<evidence type="ECO:0000313" key="1">
    <source>
        <dbReference type="EMBL" id="SDP61173.1"/>
    </source>
</evidence>
<dbReference type="AlphaFoldDB" id="A0A1H0U4P9"/>
<sequence>MSTQDADGGTVEINPELVELRDYLARVEKIADDALAARDRWVERAHRAEARLAEQRRARMSGQSRDIQQMCDETEAIIADQIDQNRSDLRERCPEQVAPLDALRRMAARCDEADDEGALIEPDEIRLIIRDALADDQ</sequence>
<accession>A0A1H0U4P9</accession>
<proteinExistence type="predicted"/>
<organism evidence="1 2">
    <name type="scientific">Actinopolyspora xinjiangensis</name>
    <dbReference type="NCBI Taxonomy" id="405564"/>
    <lineage>
        <taxon>Bacteria</taxon>
        <taxon>Bacillati</taxon>
        <taxon>Actinomycetota</taxon>
        <taxon>Actinomycetes</taxon>
        <taxon>Actinopolysporales</taxon>
        <taxon>Actinopolysporaceae</taxon>
        <taxon>Actinopolyspora</taxon>
    </lineage>
</organism>
<dbReference type="Proteomes" id="UP000199497">
    <property type="component" value="Unassembled WGS sequence"/>
</dbReference>
<gene>
    <name evidence="1" type="ORF">SAMN04487905_10649</name>
</gene>
<dbReference type="EMBL" id="FNJR01000006">
    <property type="protein sequence ID" value="SDP61173.1"/>
    <property type="molecule type" value="Genomic_DNA"/>
</dbReference>
<dbReference type="STRING" id="405564.SAMN04487905_10649"/>